<dbReference type="Proteomes" id="UP000215453">
    <property type="component" value="Chromosome 1"/>
</dbReference>
<evidence type="ECO:0000256" key="2">
    <source>
        <dbReference type="ARBA" id="ARBA00023015"/>
    </source>
</evidence>
<dbReference type="PANTHER" id="PTHR31845:SF39">
    <property type="entry name" value="TRANSCRIPTION FACTOR PBCR-RELATED"/>
    <property type="match status" value="1"/>
</dbReference>
<evidence type="ECO:0000256" key="3">
    <source>
        <dbReference type="ARBA" id="ARBA00023125"/>
    </source>
</evidence>
<evidence type="ECO:0008006" key="8">
    <source>
        <dbReference type="Google" id="ProtNLM"/>
    </source>
</evidence>
<evidence type="ECO:0000256" key="5">
    <source>
        <dbReference type="ARBA" id="ARBA00023242"/>
    </source>
</evidence>
<keyword evidence="4" id="KW-0804">Transcription</keyword>
<sequence length="579" mass="63877">MELEAQVEALTALLQAQGIQDPASLAEDLVPAWTGSNPRKRRLVNGGPPSASVSVTTVQTAHTPTDLEPMTLDLLDANITYDGQQQLLDRYIEEQVPALPLIPLPSDTTLDWLRAEKPMLLYAVVYAAGPGMLDVDVQERVALPLLDRMARYRAREDSGGASASVVMEALLSMQIASLWYRSPKRHVDPLNVFRLLESASEFASRLGGEDMATQSIDGIDSSEIWRSRLVSYLLGSAMAIFGRKKSAIEWTHDHNLCLVQLQYSPLSKPSDPWLSQLVRAERLCDQVAEQMDLFKPEVYTDLTEPAMKLRVQNCRNKILNWRMTVPRLLRTPTLLFWEHMATVLMHEPVLYTPSNGRTWTAPYLSETFSVTDFPAPSTVTEEHITAIFELTAAAQGMLEIILAFDTRTLLALPGLLFTPRAAYALSILAKLYIAVSAPGSTLGVTIDGSMLLVGEYADKMIAAGKACRDIDARCVPARIMFAAISIKEWYLNFSGILSETADVNAPGTASLQPLNKLQPITPFAEIPSAIDATLDERSNDWNAYLQYGVGDNADFGFDMLFAGSASYEDMCNNDISSYL</sequence>
<evidence type="ECO:0000313" key="6">
    <source>
        <dbReference type="EMBL" id="SMY19598.1"/>
    </source>
</evidence>
<name>A0A1Y6L8D7_ZYMTR</name>
<accession>A0A1Y6L8D7</accession>
<dbReference type="AlphaFoldDB" id="A0A1Y6L8D7"/>
<dbReference type="GO" id="GO:0000976">
    <property type="term" value="F:transcription cis-regulatory region binding"/>
    <property type="evidence" value="ECO:0007669"/>
    <property type="project" value="TreeGrafter"/>
</dbReference>
<dbReference type="GO" id="GO:0000981">
    <property type="term" value="F:DNA-binding transcription factor activity, RNA polymerase II-specific"/>
    <property type="evidence" value="ECO:0007669"/>
    <property type="project" value="TreeGrafter"/>
</dbReference>
<dbReference type="EMBL" id="LT882676">
    <property type="protein sequence ID" value="SMY19598.1"/>
    <property type="molecule type" value="Genomic_DNA"/>
</dbReference>
<evidence type="ECO:0000256" key="4">
    <source>
        <dbReference type="ARBA" id="ARBA00023163"/>
    </source>
</evidence>
<organism evidence="6 7">
    <name type="scientific">Zymoseptoria tritici ST99CH_1A5</name>
    <dbReference type="NCBI Taxonomy" id="1276529"/>
    <lineage>
        <taxon>Eukaryota</taxon>
        <taxon>Fungi</taxon>
        <taxon>Dikarya</taxon>
        <taxon>Ascomycota</taxon>
        <taxon>Pezizomycotina</taxon>
        <taxon>Dothideomycetes</taxon>
        <taxon>Dothideomycetidae</taxon>
        <taxon>Mycosphaerellales</taxon>
        <taxon>Mycosphaerellaceae</taxon>
        <taxon>Zymoseptoria</taxon>
    </lineage>
</organism>
<evidence type="ECO:0000313" key="7">
    <source>
        <dbReference type="Proteomes" id="UP000215453"/>
    </source>
</evidence>
<gene>
    <name evidence="6" type="ORF">ZT1A5_G1033</name>
</gene>
<dbReference type="PANTHER" id="PTHR31845">
    <property type="entry name" value="FINGER DOMAIN PROTEIN, PUTATIVE-RELATED"/>
    <property type="match status" value="1"/>
</dbReference>
<proteinExistence type="predicted"/>
<reference evidence="6 7" key="1">
    <citation type="submission" date="2016-10" db="EMBL/GenBank/DDBJ databases">
        <authorList>
            <person name="Varghese N."/>
        </authorList>
    </citation>
    <scope>NUCLEOTIDE SEQUENCE [LARGE SCALE GENOMIC DNA]</scope>
</reference>
<keyword evidence="5" id="KW-0539">Nucleus</keyword>
<evidence type="ECO:0000256" key="1">
    <source>
        <dbReference type="ARBA" id="ARBA00004123"/>
    </source>
</evidence>
<dbReference type="InterPro" id="IPR051089">
    <property type="entry name" value="prtT"/>
</dbReference>
<comment type="subcellular location">
    <subcellularLocation>
        <location evidence="1">Nucleus</location>
    </subcellularLocation>
</comment>
<dbReference type="GO" id="GO:0005634">
    <property type="term" value="C:nucleus"/>
    <property type="evidence" value="ECO:0007669"/>
    <property type="project" value="UniProtKB-SubCell"/>
</dbReference>
<protein>
    <recommendedName>
        <fullName evidence="8">Transcription factor domain-containing protein</fullName>
    </recommendedName>
</protein>
<keyword evidence="3" id="KW-0238">DNA-binding</keyword>
<keyword evidence="2" id="KW-0805">Transcription regulation</keyword>